<feature type="chain" id="PRO_5005527980" evidence="11">
    <location>
        <begin position="21"/>
        <end position="288"/>
    </location>
</feature>
<dbReference type="GO" id="GO:0008270">
    <property type="term" value="F:zinc ion binding"/>
    <property type="evidence" value="ECO:0007669"/>
    <property type="project" value="InterPro"/>
</dbReference>
<dbReference type="InterPro" id="IPR002477">
    <property type="entry name" value="Peptidoglycan-bd-like"/>
</dbReference>
<dbReference type="PANTHER" id="PTHR10201">
    <property type="entry name" value="MATRIX METALLOPROTEINASE"/>
    <property type="match status" value="1"/>
</dbReference>
<dbReference type="AlphaFoldDB" id="A0A0K9PXQ4"/>
<keyword evidence="14" id="KW-1185">Reference proteome</keyword>
<evidence type="ECO:0000313" key="13">
    <source>
        <dbReference type="EMBL" id="KMZ73791.1"/>
    </source>
</evidence>
<dbReference type="GO" id="GO:0030198">
    <property type="term" value="P:extracellular matrix organization"/>
    <property type="evidence" value="ECO:0000318"/>
    <property type="project" value="GO_Central"/>
</dbReference>
<evidence type="ECO:0000256" key="6">
    <source>
        <dbReference type="ARBA" id="ARBA00022833"/>
    </source>
</evidence>
<feature type="binding site" evidence="10">
    <location>
        <position position="195"/>
    </location>
    <ligand>
        <name>Ca(2+)</name>
        <dbReference type="ChEBI" id="CHEBI:29108"/>
        <label>3</label>
    </ligand>
</feature>
<evidence type="ECO:0000256" key="4">
    <source>
        <dbReference type="ARBA" id="ARBA00022729"/>
    </source>
</evidence>
<evidence type="ECO:0000256" key="7">
    <source>
        <dbReference type="ARBA" id="ARBA00023049"/>
    </source>
</evidence>
<evidence type="ECO:0000256" key="11">
    <source>
        <dbReference type="SAM" id="SignalP"/>
    </source>
</evidence>
<sequence length="288" mass="32060">MKSLLFLGLILLSFTTTSSADQKWASFAKLTNSHQGQSAPGLSAVKEYLKQFGYLSTKSATFDNKFDATFHSALLTYQKFFNLKNSGVLDATTVNQMMEPRCGMPDIVTENTTANGRNLYAVGGNPWPPGSKLKYYFTSTGTTIRKRHVARIIRGAFNRWSNVANVLFKRVFIEKETDIVIGFFSGDHGDGSPFDGQFGVLAHAFYPQNGRSHFDSDEIWAPNLRFLARTTGSVDLLTIAIHEFGHNLGLRHSDVQNAIMWPSVQLQTRKATLDADDIEGIQFLYGPN</sequence>
<keyword evidence="4 11" id="KW-0732">Signal</keyword>
<feature type="binding site" evidence="10">
    <location>
        <position position="260"/>
    </location>
    <ligand>
        <name>Zn(2+)</name>
        <dbReference type="ChEBI" id="CHEBI:29105"/>
        <label>2</label>
        <note>catalytic</note>
    </ligand>
</feature>
<organism evidence="13 14">
    <name type="scientific">Zostera marina</name>
    <name type="common">Eelgrass</name>
    <dbReference type="NCBI Taxonomy" id="29655"/>
    <lineage>
        <taxon>Eukaryota</taxon>
        <taxon>Viridiplantae</taxon>
        <taxon>Streptophyta</taxon>
        <taxon>Embryophyta</taxon>
        <taxon>Tracheophyta</taxon>
        <taxon>Spermatophyta</taxon>
        <taxon>Magnoliopsida</taxon>
        <taxon>Liliopsida</taxon>
        <taxon>Zosteraceae</taxon>
        <taxon>Zostera</taxon>
    </lineage>
</organism>
<dbReference type="Gene3D" id="3.40.390.10">
    <property type="entry name" value="Collagenase (Catalytic Domain)"/>
    <property type="match status" value="1"/>
</dbReference>
<gene>
    <name evidence="13" type="ORF">ZOSMA_140G00290</name>
</gene>
<feature type="signal peptide" evidence="11">
    <location>
        <begin position="1"/>
        <end position="20"/>
    </location>
</feature>
<accession>A0A0K9PXQ4</accession>
<comment type="cofactor">
    <cofactor evidence="10">
        <name>Ca(2+)</name>
        <dbReference type="ChEBI" id="CHEBI:29108"/>
    </cofactor>
    <text evidence="10">Can bind about 5 Ca(2+) ions per subunit.</text>
</comment>
<evidence type="ECO:0000256" key="10">
    <source>
        <dbReference type="PIRSR" id="PIRSR621190-2"/>
    </source>
</evidence>
<feature type="binding site" evidence="10">
    <location>
        <position position="215"/>
    </location>
    <ligand>
        <name>Ca(2+)</name>
        <dbReference type="ChEBI" id="CHEBI:29108"/>
        <label>3</label>
    </ligand>
</feature>
<dbReference type="EMBL" id="LFYR01000525">
    <property type="protein sequence ID" value="KMZ73791.1"/>
    <property type="molecule type" value="Genomic_DNA"/>
</dbReference>
<feature type="binding site" evidence="10">
    <location>
        <position position="188"/>
    </location>
    <ligand>
        <name>Zn(2+)</name>
        <dbReference type="ChEBI" id="CHEBI:29105"/>
        <label>1</label>
    </ligand>
</feature>
<dbReference type="OMA" id="PGKTIAH"/>
<keyword evidence="2" id="KW-0645">Protease</keyword>
<dbReference type="Pfam" id="PF01471">
    <property type="entry name" value="PG_binding_1"/>
    <property type="match status" value="1"/>
</dbReference>
<dbReference type="InterPro" id="IPR001818">
    <property type="entry name" value="Pept_M10_metallopeptidase"/>
</dbReference>
<feature type="binding site" evidence="10">
    <location>
        <position position="196"/>
    </location>
    <ligand>
        <name>Ca(2+)</name>
        <dbReference type="ChEBI" id="CHEBI:29108"/>
        <label>3</label>
    </ligand>
</feature>
<feature type="binding site" evidence="10">
    <location>
        <position position="218"/>
    </location>
    <ligand>
        <name>Ca(2+)</name>
        <dbReference type="ChEBI" id="CHEBI:29108"/>
        <label>1</label>
    </ligand>
</feature>
<keyword evidence="8" id="KW-0865">Zymogen</keyword>
<dbReference type="CDD" id="cd04278">
    <property type="entry name" value="ZnMc_MMP"/>
    <property type="match status" value="1"/>
</dbReference>
<evidence type="ECO:0000259" key="12">
    <source>
        <dbReference type="SMART" id="SM00235"/>
    </source>
</evidence>
<dbReference type="InterPro" id="IPR021190">
    <property type="entry name" value="Pept_M10A"/>
</dbReference>
<dbReference type="SUPFAM" id="SSF47090">
    <property type="entry name" value="PGBD-like"/>
    <property type="match status" value="1"/>
</dbReference>
<proteinExistence type="inferred from homology"/>
<dbReference type="PRINTS" id="PR00138">
    <property type="entry name" value="MATRIXIN"/>
</dbReference>
<dbReference type="InterPro" id="IPR033739">
    <property type="entry name" value="M10A_MMP"/>
</dbReference>
<keyword evidence="3 10" id="KW-0479">Metal-binding</keyword>
<dbReference type="GO" id="GO:0031012">
    <property type="term" value="C:extracellular matrix"/>
    <property type="evidence" value="ECO:0007669"/>
    <property type="project" value="InterPro"/>
</dbReference>
<evidence type="ECO:0000256" key="8">
    <source>
        <dbReference type="ARBA" id="ARBA00023145"/>
    </source>
</evidence>
<dbReference type="InterPro" id="IPR006026">
    <property type="entry name" value="Peptidase_Metallo"/>
</dbReference>
<dbReference type="GO" id="GO:0006508">
    <property type="term" value="P:proteolysis"/>
    <property type="evidence" value="ECO:0007669"/>
    <property type="project" value="UniProtKB-KW"/>
</dbReference>
<feature type="binding site" evidence="10">
    <location>
        <position position="203"/>
    </location>
    <ligand>
        <name>Zn(2+)</name>
        <dbReference type="ChEBI" id="CHEBI:29105"/>
        <label>1</label>
    </ligand>
</feature>
<name>A0A0K9PXQ4_ZOSMR</name>
<evidence type="ECO:0000256" key="1">
    <source>
        <dbReference type="ARBA" id="ARBA00009614"/>
    </source>
</evidence>
<dbReference type="SMART" id="SM00235">
    <property type="entry name" value="ZnMc"/>
    <property type="match status" value="1"/>
</dbReference>
<dbReference type="Proteomes" id="UP000036987">
    <property type="component" value="Unassembled WGS sequence"/>
</dbReference>
<dbReference type="PROSITE" id="PS00546">
    <property type="entry name" value="CYSTEINE_SWITCH"/>
    <property type="match status" value="1"/>
</dbReference>
<dbReference type="GO" id="GO:0030574">
    <property type="term" value="P:collagen catabolic process"/>
    <property type="evidence" value="ECO:0000318"/>
    <property type="project" value="GO_Central"/>
</dbReference>
<feature type="binding site" evidence="10">
    <location>
        <position position="242"/>
    </location>
    <ligand>
        <name>Zn(2+)</name>
        <dbReference type="ChEBI" id="CHEBI:29105"/>
        <label>2</label>
        <note>catalytic</note>
    </ligand>
</feature>
<dbReference type="GO" id="GO:0005615">
    <property type="term" value="C:extracellular space"/>
    <property type="evidence" value="ECO:0000318"/>
    <property type="project" value="GO_Central"/>
</dbReference>
<dbReference type="STRING" id="29655.A0A0K9PXQ4"/>
<dbReference type="Pfam" id="PF00413">
    <property type="entry name" value="Peptidase_M10"/>
    <property type="match status" value="1"/>
</dbReference>
<protein>
    <submittedName>
        <fullName evidence="13">Matrix metalloproteinase-9</fullName>
    </submittedName>
</protein>
<feature type="binding site" evidence="10">
    <location>
        <position position="246"/>
    </location>
    <ligand>
        <name>Zn(2+)</name>
        <dbReference type="ChEBI" id="CHEBI:29105"/>
        <label>2</label>
        <note>catalytic</note>
    </ligand>
</feature>
<comment type="caution">
    <text evidence="13">The sequence shown here is derived from an EMBL/GenBank/DDBJ whole genome shotgun (WGS) entry which is preliminary data.</text>
</comment>
<evidence type="ECO:0000256" key="2">
    <source>
        <dbReference type="ARBA" id="ARBA00022670"/>
    </source>
</evidence>
<dbReference type="GO" id="GO:0004222">
    <property type="term" value="F:metalloendopeptidase activity"/>
    <property type="evidence" value="ECO:0000318"/>
    <property type="project" value="GO_Central"/>
</dbReference>
<dbReference type="InterPro" id="IPR036365">
    <property type="entry name" value="PGBD-like_sf"/>
</dbReference>
<evidence type="ECO:0000256" key="3">
    <source>
        <dbReference type="ARBA" id="ARBA00022723"/>
    </source>
</evidence>
<keyword evidence="5" id="KW-0378">Hydrolase</keyword>
<keyword evidence="10" id="KW-0106">Calcium</keyword>
<feature type="binding site" evidence="10">
    <location>
        <position position="190"/>
    </location>
    <ligand>
        <name>Zn(2+)</name>
        <dbReference type="ChEBI" id="CHEBI:29105"/>
        <label>1</label>
    </ligand>
</feature>
<feature type="active site" evidence="9">
    <location>
        <position position="243"/>
    </location>
</feature>
<feature type="binding site" evidence="10">
    <location>
        <position position="213"/>
    </location>
    <ligand>
        <name>Zn(2+)</name>
        <dbReference type="ChEBI" id="CHEBI:29105"/>
        <label>1</label>
    </ligand>
</feature>
<feature type="domain" description="Peptidase metallopeptidase" evidence="12">
    <location>
        <begin position="123"/>
        <end position="287"/>
    </location>
</feature>
<feature type="binding site" description="in inhibited form" evidence="10">
    <location>
        <position position="102"/>
    </location>
    <ligand>
        <name>Zn(2+)</name>
        <dbReference type="ChEBI" id="CHEBI:29105"/>
        <label>2</label>
        <note>catalytic</note>
    </ligand>
</feature>
<comment type="cofactor">
    <cofactor evidence="10">
        <name>Zn(2+)</name>
        <dbReference type="ChEBI" id="CHEBI:29105"/>
    </cofactor>
    <text evidence="10">Binds 2 Zn(2+) ions per subunit.</text>
</comment>
<feature type="binding site" evidence="10">
    <location>
        <position position="252"/>
    </location>
    <ligand>
        <name>Zn(2+)</name>
        <dbReference type="ChEBI" id="CHEBI:29105"/>
        <label>2</label>
        <note>catalytic</note>
    </ligand>
</feature>
<feature type="binding site" evidence="10">
    <location>
        <position position="218"/>
    </location>
    <ligand>
        <name>Ca(2+)</name>
        <dbReference type="ChEBI" id="CHEBI:29108"/>
        <label>3</label>
    </ligand>
</feature>
<evidence type="ECO:0000313" key="14">
    <source>
        <dbReference type="Proteomes" id="UP000036987"/>
    </source>
</evidence>
<dbReference type="SUPFAM" id="SSF55486">
    <property type="entry name" value="Metalloproteases ('zincins'), catalytic domain"/>
    <property type="match status" value="1"/>
</dbReference>
<reference evidence="14" key="1">
    <citation type="journal article" date="2016" name="Nature">
        <title>The genome of the seagrass Zostera marina reveals angiosperm adaptation to the sea.</title>
        <authorList>
            <person name="Olsen J.L."/>
            <person name="Rouze P."/>
            <person name="Verhelst B."/>
            <person name="Lin Y.-C."/>
            <person name="Bayer T."/>
            <person name="Collen J."/>
            <person name="Dattolo E."/>
            <person name="De Paoli E."/>
            <person name="Dittami S."/>
            <person name="Maumus F."/>
            <person name="Michel G."/>
            <person name="Kersting A."/>
            <person name="Lauritano C."/>
            <person name="Lohaus R."/>
            <person name="Toepel M."/>
            <person name="Tonon T."/>
            <person name="Vanneste K."/>
            <person name="Amirebrahimi M."/>
            <person name="Brakel J."/>
            <person name="Bostroem C."/>
            <person name="Chovatia M."/>
            <person name="Grimwood J."/>
            <person name="Jenkins J.W."/>
            <person name="Jueterbock A."/>
            <person name="Mraz A."/>
            <person name="Stam W.T."/>
            <person name="Tice H."/>
            <person name="Bornberg-Bauer E."/>
            <person name="Green P.J."/>
            <person name="Pearson G.A."/>
            <person name="Procaccini G."/>
            <person name="Duarte C.M."/>
            <person name="Schmutz J."/>
            <person name="Reusch T.B.H."/>
            <person name="Van de Peer Y."/>
        </authorList>
    </citation>
    <scope>NUCLEOTIDE SEQUENCE [LARGE SCALE GENOMIC DNA]</scope>
    <source>
        <strain evidence="14">cv. Finnish</strain>
    </source>
</reference>
<evidence type="ECO:0000256" key="9">
    <source>
        <dbReference type="PIRSR" id="PIRSR621190-1"/>
    </source>
</evidence>
<dbReference type="OrthoDB" id="406838at2759"/>
<dbReference type="InterPro" id="IPR024079">
    <property type="entry name" value="MetalloPept_cat_dom_sf"/>
</dbReference>
<evidence type="ECO:0000256" key="5">
    <source>
        <dbReference type="ARBA" id="ARBA00022801"/>
    </source>
</evidence>
<keyword evidence="7" id="KW-0482">Metalloprotease</keyword>
<keyword evidence="6 10" id="KW-0862">Zinc</keyword>
<feature type="binding site" evidence="10">
    <location>
        <position position="178"/>
    </location>
    <ligand>
        <name>Ca(2+)</name>
        <dbReference type="ChEBI" id="CHEBI:29108"/>
        <label>2</label>
    </ligand>
</feature>
<dbReference type="InterPro" id="IPR021158">
    <property type="entry name" value="Pept_M10A_Zn_BS"/>
</dbReference>
<comment type="similarity">
    <text evidence="1">Belongs to the peptidase M10A family. Matrix metalloproteinases (MMPs) subfamily.</text>
</comment>
<dbReference type="PANTHER" id="PTHR10201:SF331">
    <property type="entry name" value="MATRIX METALLOPROTEINASE-14-LIKE ISOFORM X1"/>
    <property type="match status" value="1"/>
</dbReference>